<dbReference type="EMBL" id="NJHN03000120">
    <property type="protein sequence ID" value="KAH9413606.1"/>
    <property type="molecule type" value="Genomic_DNA"/>
</dbReference>
<evidence type="ECO:0000313" key="2">
    <source>
        <dbReference type="Proteomes" id="UP000887458"/>
    </source>
</evidence>
<sequence>MVLSVVHFSLRVQFQSLKKYFVSNVAFTRPVSLTDTPLTANSTLFCVLVLTSNFTRPKSVPKGGND</sequence>
<evidence type="ECO:0000313" key="1">
    <source>
        <dbReference type="EMBL" id="KAH9413606.1"/>
    </source>
</evidence>
<proteinExistence type="predicted"/>
<comment type="caution">
    <text evidence="1">The sequence shown here is derived from an EMBL/GenBank/DDBJ whole genome shotgun (WGS) entry which is preliminary data.</text>
</comment>
<keyword evidence="2" id="KW-1185">Reference proteome</keyword>
<reference evidence="1 2" key="2">
    <citation type="journal article" date="2022" name="Mol. Biol. Evol.">
        <title>Comparative Genomics Reveals Insights into the Divergent Evolution of Astigmatic Mites and Household Pest Adaptations.</title>
        <authorList>
            <person name="Xiong Q."/>
            <person name="Wan A.T."/>
            <person name="Liu X."/>
            <person name="Fung C.S."/>
            <person name="Xiao X."/>
            <person name="Malainual N."/>
            <person name="Hou J."/>
            <person name="Wang L."/>
            <person name="Wang M."/>
            <person name="Yang K.Y."/>
            <person name="Cui Y."/>
            <person name="Leung E.L."/>
            <person name="Nong W."/>
            <person name="Shin S.K."/>
            <person name="Au S.W."/>
            <person name="Jeong K.Y."/>
            <person name="Chew F.T."/>
            <person name="Hui J.H."/>
            <person name="Leung T.F."/>
            <person name="Tungtrongchitr A."/>
            <person name="Zhong N."/>
            <person name="Liu Z."/>
            <person name="Tsui S.K."/>
        </authorList>
    </citation>
    <scope>NUCLEOTIDE SEQUENCE [LARGE SCALE GENOMIC DNA]</scope>
    <source>
        <strain evidence="1">Derp</strain>
    </source>
</reference>
<organism evidence="1 2">
    <name type="scientific">Dermatophagoides pteronyssinus</name>
    <name type="common">European house dust mite</name>
    <dbReference type="NCBI Taxonomy" id="6956"/>
    <lineage>
        <taxon>Eukaryota</taxon>
        <taxon>Metazoa</taxon>
        <taxon>Ecdysozoa</taxon>
        <taxon>Arthropoda</taxon>
        <taxon>Chelicerata</taxon>
        <taxon>Arachnida</taxon>
        <taxon>Acari</taxon>
        <taxon>Acariformes</taxon>
        <taxon>Sarcoptiformes</taxon>
        <taxon>Astigmata</taxon>
        <taxon>Psoroptidia</taxon>
        <taxon>Analgoidea</taxon>
        <taxon>Pyroglyphidae</taxon>
        <taxon>Dermatophagoidinae</taxon>
        <taxon>Dermatophagoides</taxon>
    </lineage>
</organism>
<reference evidence="1 2" key="1">
    <citation type="journal article" date="2018" name="J. Allergy Clin. Immunol.">
        <title>High-quality assembly of Dermatophagoides pteronyssinus genome and transcriptome reveals a wide range of novel allergens.</title>
        <authorList>
            <person name="Liu X.Y."/>
            <person name="Yang K.Y."/>
            <person name="Wang M.Q."/>
            <person name="Kwok J.S."/>
            <person name="Zeng X."/>
            <person name="Yang Z."/>
            <person name="Xiao X.J."/>
            <person name="Lau C.P."/>
            <person name="Li Y."/>
            <person name="Huang Z.M."/>
            <person name="Ba J.G."/>
            <person name="Yim A.K."/>
            <person name="Ouyang C.Y."/>
            <person name="Ngai S.M."/>
            <person name="Chan T.F."/>
            <person name="Leung E.L."/>
            <person name="Liu L."/>
            <person name="Liu Z.G."/>
            <person name="Tsui S.K."/>
        </authorList>
    </citation>
    <scope>NUCLEOTIDE SEQUENCE [LARGE SCALE GENOMIC DNA]</scope>
    <source>
        <strain evidence="1">Derp</strain>
    </source>
</reference>
<protein>
    <submittedName>
        <fullName evidence="1">Uncharacterized protein</fullName>
    </submittedName>
</protein>
<accession>A0ABQ8ITR4</accession>
<gene>
    <name evidence="1" type="ORF">DERP_009307</name>
</gene>
<dbReference type="Proteomes" id="UP000887458">
    <property type="component" value="Unassembled WGS sequence"/>
</dbReference>
<name>A0ABQ8ITR4_DERPT</name>